<organism evidence="2 3">
    <name type="scientific">Blepharisma stoltei</name>
    <dbReference type="NCBI Taxonomy" id="1481888"/>
    <lineage>
        <taxon>Eukaryota</taxon>
        <taxon>Sar</taxon>
        <taxon>Alveolata</taxon>
        <taxon>Ciliophora</taxon>
        <taxon>Postciliodesmatophora</taxon>
        <taxon>Heterotrichea</taxon>
        <taxon>Heterotrichida</taxon>
        <taxon>Blepharismidae</taxon>
        <taxon>Blepharisma</taxon>
    </lineage>
</organism>
<evidence type="ECO:0008006" key="4">
    <source>
        <dbReference type="Google" id="ProtNLM"/>
    </source>
</evidence>
<gene>
    <name evidence="2" type="ORF">BSTOLATCC_MIC20613</name>
</gene>
<comment type="caution">
    <text evidence="2">The sequence shown here is derived from an EMBL/GenBank/DDBJ whole genome shotgun (WGS) entry which is preliminary data.</text>
</comment>
<sequence>MEQQPERKIPEESLHNKVIRYMLSLLGIGGISLMIVIAAIVGSTDDECNDDPLKEWLIILAIFLPFPSLALIIVEIFFYRSLIRPFYRNLYYLFLIISLFVIFIWMAIGCYFLRDDYSCLIKYEDGYDLSLSLFVIFFMFGAFMIAILALGILFKAFEDKQHYEELP</sequence>
<dbReference type="EMBL" id="CAJZBQ010000020">
    <property type="protein sequence ID" value="CAG9318130.1"/>
    <property type="molecule type" value="Genomic_DNA"/>
</dbReference>
<feature type="transmembrane region" description="Helical" evidence="1">
    <location>
        <begin position="56"/>
        <end position="78"/>
    </location>
</feature>
<keyword evidence="1" id="KW-0812">Transmembrane</keyword>
<keyword evidence="3" id="KW-1185">Reference proteome</keyword>
<evidence type="ECO:0000256" key="1">
    <source>
        <dbReference type="SAM" id="Phobius"/>
    </source>
</evidence>
<name>A0AAU9IYB6_9CILI</name>
<proteinExistence type="predicted"/>
<feature type="transmembrane region" description="Helical" evidence="1">
    <location>
        <begin position="21"/>
        <end position="44"/>
    </location>
</feature>
<accession>A0AAU9IYB6</accession>
<evidence type="ECO:0000313" key="2">
    <source>
        <dbReference type="EMBL" id="CAG9318130.1"/>
    </source>
</evidence>
<keyword evidence="1" id="KW-0472">Membrane</keyword>
<feature type="transmembrane region" description="Helical" evidence="1">
    <location>
        <begin position="90"/>
        <end position="114"/>
    </location>
</feature>
<dbReference type="Proteomes" id="UP001162131">
    <property type="component" value="Unassembled WGS sequence"/>
</dbReference>
<reference evidence="2" key="1">
    <citation type="submission" date="2021-09" db="EMBL/GenBank/DDBJ databases">
        <authorList>
            <consortium name="AG Swart"/>
            <person name="Singh M."/>
            <person name="Singh A."/>
            <person name="Seah K."/>
            <person name="Emmerich C."/>
        </authorList>
    </citation>
    <scope>NUCLEOTIDE SEQUENCE</scope>
    <source>
        <strain evidence="2">ATCC30299</strain>
    </source>
</reference>
<evidence type="ECO:0000313" key="3">
    <source>
        <dbReference type="Proteomes" id="UP001162131"/>
    </source>
</evidence>
<feature type="transmembrane region" description="Helical" evidence="1">
    <location>
        <begin position="134"/>
        <end position="154"/>
    </location>
</feature>
<keyword evidence="1" id="KW-1133">Transmembrane helix</keyword>
<dbReference type="AlphaFoldDB" id="A0AAU9IYB6"/>
<protein>
    <recommendedName>
        <fullName evidence="4">MARVEL domain-containing protein</fullName>
    </recommendedName>
</protein>